<name>A0A4P6FYF1_9PSED</name>
<gene>
    <name evidence="3" type="ORF">CUN61_08500</name>
</gene>
<organism evidence="3 4">
    <name type="scientific">Pseudomonas arsenicoxydans</name>
    <dbReference type="NCBI Taxonomy" id="702115"/>
    <lineage>
        <taxon>Bacteria</taxon>
        <taxon>Pseudomonadati</taxon>
        <taxon>Pseudomonadota</taxon>
        <taxon>Gammaproteobacteria</taxon>
        <taxon>Pseudomonadales</taxon>
        <taxon>Pseudomonadaceae</taxon>
        <taxon>Pseudomonas</taxon>
    </lineage>
</organism>
<evidence type="ECO:0000313" key="4">
    <source>
        <dbReference type="Proteomes" id="UP000291121"/>
    </source>
</evidence>
<evidence type="ECO:0000313" key="3">
    <source>
        <dbReference type="EMBL" id="QAY84023.1"/>
    </source>
</evidence>
<proteinExistence type="predicted"/>
<dbReference type="GO" id="GO:0003677">
    <property type="term" value="F:DNA binding"/>
    <property type="evidence" value="ECO:0007669"/>
    <property type="project" value="InterPro"/>
</dbReference>
<sequence length="158" mass="17654">MSTSTETRRPAKKKPMSREEGIAAFWRFSAEQESLTESERLRQIKVGFPAELMLAVRLAFGLQALHLETLLNASISTLERRRREQKNLDPVASERLDRIVTVSHLAEEIFGAQVTATLWMSTSNYALGGTAPIMLCETEIGAKQVRRVLQALEWGGPA</sequence>
<reference evidence="3 4" key="1">
    <citation type="submission" date="2017-11" db="EMBL/GenBank/DDBJ databases">
        <title>Genome sequence of Pseudomonas arsenicoxydans ACM1.</title>
        <authorList>
            <person name="Nascimento F.X."/>
        </authorList>
    </citation>
    <scope>NUCLEOTIDE SEQUENCE [LARGE SCALE GENOMIC DNA]</scope>
    <source>
        <strain evidence="3 4">ACM1</strain>
    </source>
</reference>
<feature type="domain" description="Antitoxin Xre-like helix-turn-helix" evidence="2">
    <location>
        <begin position="40"/>
        <end position="100"/>
    </location>
</feature>
<dbReference type="InterPro" id="IPR011979">
    <property type="entry name" value="Antitox_Xre"/>
</dbReference>
<keyword evidence="4" id="KW-1185">Reference proteome</keyword>
<evidence type="ECO:0000259" key="2">
    <source>
        <dbReference type="Pfam" id="PF20432"/>
    </source>
</evidence>
<dbReference type="InterPro" id="IPR024467">
    <property type="entry name" value="Xre/MbcA/ParS-like_toxin-bd"/>
</dbReference>
<protein>
    <submittedName>
        <fullName evidence="3">Antitoxin</fullName>
    </submittedName>
</protein>
<accession>A0A4P6FYF1</accession>
<dbReference type="Pfam" id="PF20432">
    <property type="entry name" value="Xre-like-HTH"/>
    <property type="match status" value="1"/>
</dbReference>
<dbReference type="Proteomes" id="UP000291121">
    <property type="component" value="Chromosome"/>
</dbReference>
<dbReference type="InterPro" id="IPR046847">
    <property type="entry name" value="Xre-like_HTH"/>
</dbReference>
<dbReference type="AlphaFoldDB" id="A0A4P6FYF1"/>
<dbReference type="RefSeq" id="WP_208671222.1">
    <property type="nucleotide sequence ID" value="NZ_CP024767.1"/>
</dbReference>
<dbReference type="EMBL" id="CP024767">
    <property type="protein sequence ID" value="QAY84023.1"/>
    <property type="molecule type" value="Genomic_DNA"/>
</dbReference>
<dbReference type="Pfam" id="PF09722">
    <property type="entry name" value="Xre_MbcA_ParS_C"/>
    <property type="match status" value="1"/>
</dbReference>
<evidence type="ECO:0000259" key="1">
    <source>
        <dbReference type="Pfam" id="PF09722"/>
    </source>
</evidence>
<dbReference type="NCBIfam" id="TIGR02293">
    <property type="entry name" value="TAS_TIGR02293"/>
    <property type="match status" value="1"/>
</dbReference>
<feature type="domain" description="Antitoxin Xre/MbcA/ParS-like toxin-binding" evidence="1">
    <location>
        <begin position="106"/>
        <end position="155"/>
    </location>
</feature>